<feature type="region of interest" description="Disordered" evidence="1">
    <location>
        <begin position="32"/>
        <end position="63"/>
    </location>
</feature>
<gene>
    <name evidence="2" type="ORF">CSSPJE1EN1_LOCUS27115</name>
</gene>
<sequence>MAGIGNPTMVHTPIAAYTKLSLYLALEQDGELSRPAEVPKSRRNCKKFSKSTSTPSSTGVERSQTVMEELMEWTMHMMEKFSSALENAPIASPSKRKNKSKAKSKNSVASNTRAHQQEPLAELPSNTSQRTTDGHLKAIRMYKALRTFKIITSVIKLMADAVALGLIKTPLLQKRLATFAADSTSWSLVNASSFLDDKSSEKEMESCIQATATHAAKLTYLFAKSGVMGMGSVIAHSLLNALSAQKSNIQKTSSCNPGSIPAAIICRPLIQQWLPDLLIAVASEVDTKESKLTLQAFQPWISQLASEAYQSLDASSDQNTNSISENSLEDDLILGDSRTIASEEAKLGCSDAHFLTTIVGLLHRGDVRVLKGFVQLFIEFVRAALDNHEYRNVAGALDLVCSKLLLCRLPLGRRPSVSFGITMVEDLEAIIDGISLALQSALDKELCQKLESTKQLVSMILVENSL</sequence>
<name>A0ABP0VBC4_9BRYO</name>
<keyword evidence="3" id="KW-1185">Reference proteome</keyword>
<dbReference type="Proteomes" id="UP001497444">
    <property type="component" value="Unassembled WGS sequence"/>
</dbReference>
<feature type="compositionally biased region" description="Basic residues" evidence="1">
    <location>
        <begin position="94"/>
        <end position="104"/>
    </location>
</feature>
<proteinExistence type="predicted"/>
<evidence type="ECO:0000313" key="3">
    <source>
        <dbReference type="Proteomes" id="UP001497444"/>
    </source>
</evidence>
<evidence type="ECO:0000313" key="2">
    <source>
        <dbReference type="EMBL" id="CAK9251737.1"/>
    </source>
</evidence>
<accession>A0ABP0VBC4</accession>
<reference evidence="2" key="1">
    <citation type="submission" date="2024-02" db="EMBL/GenBank/DDBJ databases">
        <authorList>
            <consortium name="ELIXIR-Norway"/>
            <consortium name="Elixir Norway"/>
        </authorList>
    </citation>
    <scope>NUCLEOTIDE SEQUENCE</scope>
</reference>
<comment type="caution">
    <text evidence="2">The sequence shown here is derived from an EMBL/GenBank/DDBJ whole genome shotgun (WGS) entry which is preliminary data.</text>
</comment>
<feature type="region of interest" description="Disordered" evidence="1">
    <location>
        <begin position="88"/>
        <end position="132"/>
    </location>
</feature>
<organism evidence="2 3">
    <name type="scientific">Sphagnum jensenii</name>
    <dbReference type="NCBI Taxonomy" id="128206"/>
    <lineage>
        <taxon>Eukaryota</taxon>
        <taxon>Viridiplantae</taxon>
        <taxon>Streptophyta</taxon>
        <taxon>Embryophyta</taxon>
        <taxon>Bryophyta</taxon>
        <taxon>Sphagnophytina</taxon>
        <taxon>Sphagnopsida</taxon>
        <taxon>Sphagnales</taxon>
        <taxon>Sphagnaceae</taxon>
        <taxon>Sphagnum</taxon>
    </lineage>
</organism>
<protein>
    <submittedName>
        <fullName evidence="2">Uncharacterized protein</fullName>
    </submittedName>
</protein>
<dbReference type="EMBL" id="CAXAQS010000474">
    <property type="protein sequence ID" value="CAK9251737.1"/>
    <property type="molecule type" value="Genomic_DNA"/>
</dbReference>
<evidence type="ECO:0000256" key="1">
    <source>
        <dbReference type="SAM" id="MobiDB-lite"/>
    </source>
</evidence>